<evidence type="ECO:0000313" key="2">
    <source>
        <dbReference type="EMBL" id="QHT02837.1"/>
    </source>
</evidence>
<organism evidence="2">
    <name type="scientific">viral metagenome</name>
    <dbReference type="NCBI Taxonomy" id="1070528"/>
    <lineage>
        <taxon>unclassified sequences</taxon>
        <taxon>metagenomes</taxon>
        <taxon>organismal metagenomes</taxon>
    </lineage>
</organism>
<dbReference type="EMBL" id="MN739402">
    <property type="protein sequence ID" value="QHT02837.1"/>
    <property type="molecule type" value="Genomic_DNA"/>
</dbReference>
<sequence length="258" mass="29583">MEVASTTDEMVLKNKIKELEKKLNEEKEENKGLKEENNKLKEEKEEKDKKYEKVIKCIKGENSGRCEVGNFLEIDDIPDNIKGSLRDLRININSVFPIDIKIPYKNDEPCNNQSLGNQIPNGLEKKLTENESLCITFKGCGAGYPDRKVFVNGIDTALLWEWKSMYSRDGKGVRVCITKFPNNCIPKHFNDCDEKFHLWVCLDYEKNDDPINKNTIITVTKLTINSISPQTTLNTKFELSTTEDLIKSEIENGNIVEL</sequence>
<reference evidence="2" key="1">
    <citation type="journal article" date="2020" name="Nature">
        <title>Giant virus diversity and host interactions through global metagenomics.</title>
        <authorList>
            <person name="Schulz F."/>
            <person name="Roux S."/>
            <person name="Paez-Espino D."/>
            <person name="Jungbluth S."/>
            <person name="Walsh D.A."/>
            <person name="Denef V.J."/>
            <person name="McMahon K.D."/>
            <person name="Konstantinidis K.T."/>
            <person name="Eloe-Fadrosh E.A."/>
            <person name="Kyrpides N.C."/>
            <person name="Woyke T."/>
        </authorList>
    </citation>
    <scope>NUCLEOTIDE SEQUENCE</scope>
    <source>
        <strain evidence="2">GVMAG-M-3300020595-32</strain>
    </source>
</reference>
<name>A0A6C0CEV8_9ZZZZ</name>
<feature type="region of interest" description="Disordered" evidence="1">
    <location>
        <begin position="23"/>
        <end position="46"/>
    </location>
</feature>
<evidence type="ECO:0000256" key="1">
    <source>
        <dbReference type="SAM" id="MobiDB-lite"/>
    </source>
</evidence>
<protein>
    <submittedName>
        <fullName evidence="2">Uncharacterized protein</fullName>
    </submittedName>
</protein>
<accession>A0A6C0CEV8</accession>
<proteinExistence type="predicted"/>
<dbReference type="AlphaFoldDB" id="A0A6C0CEV8"/>